<feature type="compositionally biased region" description="Basic and acidic residues" evidence="1">
    <location>
        <begin position="44"/>
        <end position="78"/>
    </location>
</feature>
<dbReference type="Pfam" id="PF15696">
    <property type="entry name" value="RAD51_interact"/>
    <property type="match status" value="1"/>
</dbReference>
<dbReference type="PANTHER" id="PTHR15361">
    <property type="entry name" value="RAD51/NUKS-INTERACTING PROTEIN"/>
    <property type="match status" value="1"/>
</dbReference>
<reference evidence="3" key="1">
    <citation type="submission" date="2022-11" db="EMBL/GenBank/DDBJ databases">
        <title>Centuries of genome instability and evolution in soft-shell clam transmissible cancer (bioRxiv).</title>
        <authorList>
            <person name="Hart S.F.M."/>
            <person name="Yonemitsu M.A."/>
            <person name="Giersch R.M."/>
            <person name="Beal B.F."/>
            <person name="Arriagada G."/>
            <person name="Davis B.W."/>
            <person name="Ostrander E.A."/>
            <person name="Goff S.P."/>
            <person name="Metzger M.J."/>
        </authorList>
    </citation>
    <scope>NUCLEOTIDE SEQUENCE</scope>
    <source>
        <strain evidence="3">MELC-2E11</strain>
        <tissue evidence="3">Siphon/mantle</tissue>
    </source>
</reference>
<proteinExistence type="predicted"/>
<name>A0ABY7DZN1_MYAAR</name>
<gene>
    <name evidence="3" type="ORF">MAR_008957</name>
</gene>
<protein>
    <recommendedName>
        <fullName evidence="2">RAD51 interacting motif domain-containing protein</fullName>
    </recommendedName>
</protein>
<evidence type="ECO:0000256" key="1">
    <source>
        <dbReference type="SAM" id="MobiDB-lite"/>
    </source>
</evidence>
<evidence type="ECO:0000259" key="2">
    <source>
        <dbReference type="Pfam" id="PF15696"/>
    </source>
</evidence>
<evidence type="ECO:0000313" key="4">
    <source>
        <dbReference type="Proteomes" id="UP001164746"/>
    </source>
</evidence>
<accession>A0ABY7DZN1</accession>
<feature type="compositionally biased region" description="Low complexity" evidence="1">
    <location>
        <begin position="81"/>
        <end position="103"/>
    </location>
</feature>
<feature type="region of interest" description="Disordered" evidence="1">
    <location>
        <begin position="1"/>
        <end position="150"/>
    </location>
</feature>
<feature type="compositionally biased region" description="Basic and acidic residues" evidence="1">
    <location>
        <begin position="1"/>
        <end position="14"/>
    </location>
</feature>
<dbReference type="EMBL" id="CP111015">
    <property type="protein sequence ID" value="WAR02399.1"/>
    <property type="molecule type" value="Genomic_DNA"/>
</dbReference>
<dbReference type="InterPro" id="IPR052003">
    <property type="entry name" value="HR_DNA-Binding_Protein"/>
</dbReference>
<keyword evidence="4" id="KW-1185">Reference proteome</keyword>
<sequence length="211" mass="22535">MSERKSIRARKAVDYGKFGGGCSDDDDDFADCTPPVPKKAKLSSNKENKMQKPDKQSKVKETKSRKSVQEKVFERELQEALQLSMSQSDGSQSQEESKSGLSGAPLATSSPIAGKPDPVSKTPTPARPAKLQQNWKPPGSAIGTKSPAISKVKSRQVLTSSVINSPVPSGACLKSPSLGGVNIKSPNTGLRIGLSRNMKLKPLHPNLKISN</sequence>
<evidence type="ECO:0000313" key="3">
    <source>
        <dbReference type="EMBL" id="WAR02399.1"/>
    </source>
</evidence>
<dbReference type="Proteomes" id="UP001164746">
    <property type="component" value="Chromosome 4"/>
</dbReference>
<organism evidence="3 4">
    <name type="scientific">Mya arenaria</name>
    <name type="common">Soft-shell clam</name>
    <dbReference type="NCBI Taxonomy" id="6604"/>
    <lineage>
        <taxon>Eukaryota</taxon>
        <taxon>Metazoa</taxon>
        <taxon>Spiralia</taxon>
        <taxon>Lophotrochozoa</taxon>
        <taxon>Mollusca</taxon>
        <taxon>Bivalvia</taxon>
        <taxon>Autobranchia</taxon>
        <taxon>Heteroconchia</taxon>
        <taxon>Euheterodonta</taxon>
        <taxon>Imparidentia</taxon>
        <taxon>Neoheterodontei</taxon>
        <taxon>Myida</taxon>
        <taxon>Myoidea</taxon>
        <taxon>Myidae</taxon>
        <taxon>Mya</taxon>
    </lineage>
</organism>
<dbReference type="InterPro" id="IPR031419">
    <property type="entry name" value="RAD51_interact"/>
</dbReference>
<dbReference type="PANTHER" id="PTHR15361:SF5">
    <property type="entry name" value="C3H1-TYPE DOMAIN-CONTAINING PROTEIN"/>
    <property type="match status" value="1"/>
</dbReference>
<feature type="domain" description="RAD51 interacting motif" evidence="2">
    <location>
        <begin position="175"/>
        <end position="207"/>
    </location>
</feature>